<evidence type="ECO:0000313" key="2">
    <source>
        <dbReference type="EMBL" id="TES86558.1"/>
    </source>
</evidence>
<evidence type="ECO:0000256" key="1">
    <source>
        <dbReference type="SAM" id="SignalP"/>
    </source>
</evidence>
<protein>
    <recommendedName>
        <fullName evidence="4">DUF3575 domain-containing protein</fullName>
    </recommendedName>
</protein>
<dbReference type="EMBL" id="SOKU01000077">
    <property type="protein sequence ID" value="TES86558.1"/>
    <property type="molecule type" value="Genomic_DNA"/>
</dbReference>
<gene>
    <name evidence="2" type="ORF">E3J95_01660</name>
</gene>
<organism evidence="2 3">
    <name type="scientific">Aerophobetes bacterium</name>
    <dbReference type="NCBI Taxonomy" id="2030807"/>
    <lineage>
        <taxon>Bacteria</taxon>
        <taxon>Candidatus Aerophobota</taxon>
    </lineage>
</organism>
<evidence type="ECO:0000313" key="3">
    <source>
        <dbReference type="Proteomes" id="UP000320781"/>
    </source>
</evidence>
<name>A0A523QLA5_UNCAE</name>
<evidence type="ECO:0008006" key="4">
    <source>
        <dbReference type="Google" id="ProtNLM"/>
    </source>
</evidence>
<feature type="chain" id="PRO_5022137683" description="DUF3575 domain-containing protein" evidence="1">
    <location>
        <begin position="26"/>
        <end position="198"/>
    </location>
</feature>
<comment type="caution">
    <text evidence="2">The sequence shown here is derived from an EMBL/GenBank/DDBJ whole genome shotgun (WGS) entry which is preliminary data.</text>
</comment>
<dbReference type="Proteomes" id="UP000320781">
    <property type="component" value="Unassembled WGS sequence"/>
</dbReference>
<dbReference type="AlphaFoldDB" id="A0A523QLA5"/>
<keyword evidence="1" id="KW-0732">Signal</keyword>
<proteinExistence type="predicted"/>
<reference evidence="2 3" key="1">
    <citation type="submission" date="2019-03" db="EMBL/GenBank/DDBJ databases">
        <title>Metabolic potential of uncultured bacteria and archaea associated with petroleum seepage in deep-sea sediments.</title>
        <authorList>
            <person name="Dong X."/>
            <person name="Hubert C."/>
        </authorList>
    </citation>
    <scope>NUCLEOTIDE SEQUENCE [LARGE SCALE GENOMIC DNA]</scope>
    <source>
        <strain evidence="2">E44_bin92</strain>
    </source>
</reference>
<sequence>MLRIRVVPVLWIWALLFFGASSSFSATSLAFANGPSPPPLDSLRVRYVHTGKVGYVSVQLERQVSPLVARTTHFSFGSGKPENQEISYPPYSEAFFIAVGRGIRRYLQDAAPGGMSLEACLAIAYVSVSFDKSGTDRPSEVDISGAIYGAVGYSWLLLHGWGLELLAGVMWPSLYPRPGIIHSLEPDFFAGLSVSSAF</sequence>
<accession>A0A523QLA5</accession>
<feature type="signal peptide" evidence="1">
    <location>
        <begin position="1"/>
        <end position="25"/>
    </location>
</feature>